<proteinExistence type="predicted"/>
<dbReference type="AlphaFoldDB" id="Q977B5"/>
<dbReference type="GeneID" id="1457903"/>
<dbReference type="OrthoDB" id="41039at2157"/>
<dbReference type="Proteomes" id="UP000001015">
    <property type="component" value="Chromosome"/>
</dbReference>
<name>Q977B5_SULTO</name>
<dbReference type="InterPro" id="IPR048642">
    <property type="entry name" value="Csa5_I-A"/>
</dbReference>
<dbReference type="eggNOG" id="arCOG03823">
    <property type="taxonomic scope" value="Archaea"/>
</dbReference>
<dbReference type="PATRIC" id="fig|273063.9.peg.43"/>
<evidence type="ECO:0000313" key="1">
    <source>
        <dbReference type="EMBL" id="BAB64979.1"/>
    </source>
</evidence>
<accession>Q977B5</accession>
<dbReference type="KEGG" id="sto:STK_00280"/>
<dbReference type="STRING" id="273063.STK_00280"/>
<dbReference type="EMBL" id="BA000023">
    <property type="protein sequence ID" value="BAB64979.1"/>
    <property type="molecule type" value="Genomic_DNA"/>
</dbReference>
<dbReference type="Gene3D" id="1.20.120.1610">
    <property type="match status" value="2"/>
</dbReference>
<reference evidence="2" key="1">
    <citation type="journal article" date="2001" name="DNA Res.">
        <title>Complete genome sequence of an aerobic thermoacidophilic Crenarchaeon, Sulfolobus tokodaii strain7.</title>
        <authorList>
            <person name="Kawarabayasi Y."/>
            <person name="Hino Y."/>
            <person name="Horikawa H."/>
            <person name="Jin-no K."/>
            <person name="Takahashi M."/>
            <person name="Sekine M."/>
            <person name="Baba S."/>
            <person name="Ankai A."/>
            <person name="Kosugi H."/>
            <person name="Hosoyama A."/>
            <person name="Fukui S."/>
            <person name="Nagai Y."/>
            <person name="Nishijima K."/>
            <person name="Otsuka R."/>
            <person name="Nakazawa H."/>
            <person name="Takamiya M."/>
            <person name="Kato Y."/>
            <person name="Yoshizawa T."/>
            <person name="Tanaka T."/>
            <person name="Kudoh Y."/>
            <person name="Yamazaki J."/>
            <person name="Kushida N."/>
            <person name="Oguchi A."/>
            <person name="Aoki K."/>
            <person name="Masuda S."/>
            <person name="Yanagii M."/>
            <person name="Nishimura M."/>
            <person name="Yamagishi A."/>
            <person name="Oshima T."/>
            <person name="Kikuchi H."/>
        </authorList>
    </citation>
    <scope>NUCLEOTIDE SEQUENCE [LARGE SCALE GENOMIC DNA]</scope>
    <source>
        <strain evidence="2">DSM 16993 / JCM 10545 / NBRC 100140 / 7</strain>
    </source>
</reference>
<protein>
    <submittedName>
        <fullName evidence="1">Uncharacterized protein</fullName>
    </submittedName>
</protein>
<dbReference type="RefSeq" id="WP_010977961.1">
    <property type="nucleotide sequence ID" value="NC_003106.2"/>
</dbReference>
<gene>
    <name evidence="1" type="primary">ST0028</name>
    <name evidence="1" type="ordered locus">STK_00280</name>
</gene>
<keyword evidence="2" id="KW-1185">Reference proteome</keyword>
<organism evidence="1 2">
    <name type="scientific">Sulfurisphaera tokodaii (strain DSM 16993 / JCM 10545 / NBRC 100140 / 7)</name>
    <name type="common">Sulfolobus tokodaii</name>
    <dbReference type="NCBI Taxonomy" id="273063"/>
    <lineage>
        <taxon>Archaea</taxon>
        <taxon>Thermoproteota</taxon>
        <taxon>Thermoprotei</taxon>
        <taxon>Sulfolobales</taxon>
        <taxon>Sulfolobaceae</taxon>
        <taxon>Sulfurisphaera</taxon>
    </lineage>
</organism>
<sequence length="159" mass="18092">MESIASEVGKNFRSLVKIFRFYVVLRRFGYIDPLIYSLDPKYIKDVITQALRDYTSYLASASKRTVALKYKEEQIEDSIDCLVIAKKGDIPQTFKVAYPDVVHEIVDGSDKGMLCISPIVWSKNKKPYIVTPRRVESFLDKVEKDVNYAKTLVSLAIGG</sequence>
<evidence type="ECO:0000313" key="2">
    <source>
        <dbReference type="Proteomes" id="UP000001015"/>
    </source>
</evidence>
<dbReference type="Pfam" id="PF21681">
    <property type="entry name" value="Csa5_I-A"/>
    <property type="match status" value="1"/>
</dbReference>